<feature type="compositionally biased region" description="Basic and acidic residues" evidence="1">
    <location>
        <begin position="1"/>
        <end position="10"/>
    </location>
</feature>
<name>A0AAU9K0T6_9CILI</name>
<protein>
    <recommendedName>
        <fullName evidence="4">Aminotransferase-like plant mobile domain-containing protein</fullName>
    </recommendedName>
</protein>
<evidence type="ECO:0008006" key="4">
    <source>
        <dbReference type="Google" id="ProtNLM"/>
    </source>
</evidence>
<evidence type="ECO:0000313" key="3">
    <source>
        <dbReference type="Proteomes" id="UP001162131"/>
    </source>
</evidence>
<dbReference type="EMBL" id="CAJZBQ010000053">
    <property type="protein sequence ID" value="CAG9331507.1"/>
    <property type="molecule type" value="Genomic_DNA"/>
</dbReference>
<keyword evidence="3" id="KW-1185">Reference proteome</keyword>
<accession>A0AAU9K0T6</accession>
<evidence type="ECO:0000313" key="2">
    <source>
        <dbReference type="EMBL" id="CAG9331507.1"/>
    </source>
</evidence>
<feature type="region of interest" description="Disordered" evidence="1">
    <location>
        <begin position="1"/>
        <end position="22"/>
    </location>
</feature>
<proteinExistence type="predicted"/>
<sequence length="213" mass="26148">MGKKQSKDQSMEAPPEPDNRVVLTRGFGPKYQEAAAKWHELRTKPLEQQMPRPIHSSGYWRDLPQMQSWFAWGMIWFQVFRKLPFTNPMVRVMFFVIGLDCWRARQDYWTILSQDDLNEIRQFDLMYHYLFKRRPARMPNYTDEWEDWYEMNKPAYRVPVPHEYSLDSWMRFFALNRKKYGLRDTQWHGEWEQEMCLNMDLHAPHADHWLEVH</sequence>
<dbReference type="Proteomes" id="UP001162131">
    <property type="component" value="Unassembled WGS sequence"/>
</dbReference>
<dbReference type="AlphaFoldDB" id="A0AAU9K0T6"/>
<reference evidence="2" key="1">
    <citation type="submission" date="2021-09" db="EMBL/GenBank/DDBJ databases">
        <authorList>
            <consortium name="AG Swart"/>
            <person name="Singh M."/>
            <person name="Singh A."/>
            <person name="Seah K."/>
            <person name="Emmerich C."/>
        </authorList>
    </citation>
    <scope>NUCLEOTIDE SEQUENCE</scope>
    <source>
        <strain evidence="2">ATCC30299</strain>
    </source>
</reference>
<gene>
    <name evidence="2" type="ORF">BSTOLATCC_MIC53575</name>
</gene>
<organism evidence="2 3">
    <name type="scientific">Blepharisma stoltei</name>
    <dbReference type="NCBI Taxonomy" id="1481888"/>
    <lineage>
        <taxon>Eukaryota</taxon>
        <taxon>Sar</taxon>
        <taxon>Alveolata</taxon>
        <taxon>Ciliophora</taxon>
        <taxon>Postciliodesmatophora</taxon>
        <taxon>Heterotrichea</taxon>
        <taxon>Heterotrichida</taxon>
        <taxon>Blepharismidae</taxon>
        <taxon>Blepharisma</taxon>
    </lineage>
</organism>
<evidence type="ECO:0000256" key="1">
    <source>
        <dbReference type="SAM" id="MobiDB-lite"/>
    </source>
</evidence>
<comment type="caution">
    <text evidence="2">The sequence shown here is derived from an EMBL/GenBank/DDBJ whole genome shotgun (WGS) entry which is preliminary data.</text>
</comment>